<organism evidence="2">
    <name type="scientific">Paenibacillus sp. AN1007</name>
    <dbReference type="NCBI Taxonomy" id="3151385"/>
    <lineage>
        <taxon>Bacteria</taxon>
        <taxon>Bacillati</taxon>
        <taxon>Bacillota</taxon>
        <taxon>Bacilli</taxon>
        <taxon>Bacillales</taxon>
        <taxon>Paenibacillaceae</taxon>
        <taxon>Paenibacillus</taxon>
    </lineage>
</organism>
<evidence type="ECO:0000313" key="2">
    <source>
        <dbReference type="EMBL" id="XCP93646.1"/>
    </source>
</evidence>
<evidence type="ECO:0000256" key="1">
    <source>
        <dbReference type="SAM" id="Phobius"/>
    </source>
</evidence>
<name>A0AAU8N9K0_9BACL</name>
<feature type="transmembrane region" description="Helical" evidence="1">
    <location>
        <begin position="78"/>
        <end position="99"/>
    </location>
</feature>
<keyword evidence="1" id="KW-0812">Transmembrane</keyword>
<proteinExistence type="predicted"/>
<protein>
    <recommendedName>
        <fullName evidence="3">Integral membrane protein</fullName>
    </recommendedName>
</protein>
<dbReference type="EMBL" id="CP159992">
    <property type="protein sequence ID" value="XCP93646.1"/>
    <property type="molecule type" value="Genomic_DNA"/>
</dbReference>
<feature type="transmembrane region" description="Helical" evidence="1">
    <location>
        <begin position="48"/>
        <end position="71"/>
    </location>
</feature>
<gene>
    <name evidence="2" type="ORF">ABXS70_20925</name>
</gene>
<accession>A0AAU8N9K0</accession>
<evidence type="ECO:0008006" key="3">
    <source>
        <dbReference type="Google" id="ProtNLM"/>
    </source>
</evidence>
<sequence length="105" mass="11958">MKNPKLAYRLILLNIIYGLTLFAYPFVLMMSLYLYAFRESGTHPFLDTTAAILMATYPFGVLFSLICWVFYHAGKSKWATATANLMLVWAAAFLIVVLISDTMFQ</sequence>
<feature type="transmembrane region" description="Helical" evidence="1">
    <location>
        <begin position="12"/>
        <end position="36"/>
    </location>
</feature>
<dbReference type="RefSeq" id="WP_342554450.1">
    <property type="nucleotide sequence ID" value="NZ_CP159992.1"/>
</dbReference>
<keyword evidence="1" id="KW-0472">Membrane</keyword>
<keyword evidence="1" id="KW-1133">Transmembrane helix</keyword>
<dbReference type="AlphaFoldDB" id="A0AAU8N9K0"/>
<reference evidence="2" key="1">
    <citation type="submission" date="2024-05" db="EMBL/GenBank/DDBJ databases">
        <title>Draft genome assemblies of 36 bacteria isolated from hibernating arctic ground squirrels.</title>
        <authorList>
            <person name="McKee H."/>
            <person name="Mullen L."/>
            <person name="Drown D.M."/>
            <person name="Duddleston K.N."/>
        </authorList>
    </citation>
    <scope>NUCLEOTIDE SEQUENCE</scope>
    <source>
        <strain evidence="2">AN1007</strain>
    </source>
</reference>